<dbReference type="EMBL" id="LOPU01000016">
    <property type="protein sequence ID" value="KTG10820.1"/>
    <property type="molecule type" value="Genomic_DNA"/>
</dbReference>
<proteinExistence type="predicted"/>
<keyword evidence="3" id="KW-1185">Reference proteome</keyword>
<feature type="region of interest" description="Disordered" evidence="1">
    <location>
        <begin position="43"/>
        <end position="73"/>
    </location>
</feature>
<protein>
    <submittedName>
        <fullName evidence="2">Uncharacterized protein</fullName>
    </submittedName>
</protein>
<organism evidence="2 3">
    <name type="scientific">Haloprofundus marisrubri</name>
    <dbReference type="NCBI Taxonomy" id="1514971"/>
    <lineage>
        <taxon>Archaea</taxon>
        <taxon>Methanobacteriati</taxon>
        <taxon>Methanobacteriota</taxon>
        <taxon>Stenosarchaea group</taxon>
        <taxon>Halobacteria</taxon>
        <taxon>Halobacteriales</taxon>
        <taxon>Haloferacaceae</taxon>
        <taxon>Haloprofundus</taxon>
    </lineage>
</organism>
<name>A0A0W1RC33_9EURY</name>
<comment type="caution">
    <text evidence="2">The sequence shown here is derived from an EMBL/GenBank/DDBJ whole genome shotgun (WGS) entry which is preliminary data.</text>
</comment>
<evidence type="ECO:0000256" key="1">
    <source>
        <dbReference type="SAM" id="MobiDB-lite"/>
    </source>
</evidence>
<feature type="compositionally biased region" description="Polar residues" evidence="1">
    <location>
        <begin position="49"/>
        <end position="58"/>
    </location>
</feature>
<accession>A0A0W1RC33</accession>
<evidence type="ECO:0000313" key="2">
    <source>
        <dbReference type="EMBL" id="KTG10820.1"/>
    </source>
</evidence>
<dbReference type="RefSeq" id="WP_058580618.1">
    <property type="nucleotide sequence ID" value="NZ_LOPU01000016.1"/>
</dbReference>
<gene>
    <name evidence="2" type="ORF">AUR64_06415</name>
</gene>
<feature type="compositionally biased region" description="Basic and acidic residues" evidence="1">
    <location>
        <begin position="59"/>
        <end position="73"/>
    </location>
</feature>
<dbReference type="AlphaFoldDB" id="A0A0W1RC33"/>
<dbReference type="Proteomes" id="UP000054387">
    <property type="component" value="Unassembled WGS sequence"/>
</dbReference>
<sequence length="73" mass="8255">MVRKSPLAIFVITRRRSRLERFRSVVGPLAPYGRSRYNSRATTGRWRVTASSSTTSEAKPSEWAEEPSKARSA</sequence>
<evidence type="ECO:0000313" key="3">
    <source>
        <dbReference type="Proteomes" id="UP000054387"/>
    </source>
</evidence>
<reference evidence="2 3" key="1">
    <citation type="submission" date="2015-12" db="EMBL/GenBank/DDBJ databases">
        <title>Haloprofundus marisrubri gen. nov., sp. nov., an extremely halophilic archaeon isolated from the Discovery deep brine-seawater interface in the Red Sea.</title>
        <authorList>
            <person name="Zhang G."/>
            <person name="Stingl U."/>
            <person name="Rashid M."/>
        </authorList>
    </citation>
    <scope>NUCLEOTIDE SEQUENCE [LARGE SCALE GENOMIC DNA]</scope>
    <source>
        <strain evidence="2 3">SB9</strain>
    </source>
</reference>